<keyword evidence="3" id="KW-0808">Transferase</keyword>
<evidence type="ECO:0000313" key="10">
    <source>
        <dbReference type="EMBL" id="RTG85359.1"/>
    </source>
</evidence>
<organism evidence="10 11">
    <name type="scientific">Schistosoma bovis</name>
    <name type="common">Blood fluke</name>
    <dbReference type="NCBI Taxonomy" id="6184"/>
    <lineage>
        <taxon>Eukaryota</taxon>
        <taxon>Metazoa</taxon>
        <taxon>Spiralia</taxon>
        <taxon>Lophotrochozoa</taxon>
        <taxon>Platyhelminthes</taxon>
        <taxon>Trematoda</taxon>
        <taxon>Digenea</taxon>
        <taxon>Strigeidida</taxon>
        <taxon>Schistosomatoidea</taxon>
        <taxon>Schistosomatidae</taxon>
        <taxon>Schistosoma</taxon>
    </lineage>
</organism>
<dbReference type="GO" id="GO:0005524">
    <property type="term" value="F:ATP binding"/>
    <property type="evidence" value="ECO:0007669"/>
    <property type="project" value="UniProtKB-KW"/>
</dbReference>
<evidence type="ECO:0000256" key="1">
    <source>
        <dbReference type="ARBA" id="ARBA00001946"/>
    </source>
</evidence>
<protein>
    <recommendedName>
        <fullName evidence="9">Selenoprotein O</fullName>
    </recommendedName>
</protein>
<name>A0A430QCC8_SCHBO</name>
<gene>
    <name evidence="10" type="ORF">DC041_0012441</name>
</gene>
<keyword evidence="6" id="KW-0547">Nucleotide-binding</keyword>
<keyword evidence="8" id="KW-0460">Magnesium</keyword>
<evidence type="ECO:0000256" key="7">
    <source>
        <dbReference type="ARBA" id="ARBA00022840"/>
    </source>
</evidence>
<proteinExistence type="inferred from homology"/>
<dbReference type="AlphaFoldDB" id="A0A430QCC8"/>
<comment type="similarity">
    <text evidence="2">Belongs to the SELO family.</text>
</comment>
<evidence type="ECO:0000256" key="9">
    <source>
        <dbReference type="ARBA" id="ARBA00031547"/>
    </source>
</evidence>
<evidence type="ECO:0000256" key="2">
    <source>
        <dbReference type="ARBA" id="ARBA00009747"/>
    </source>
</evidence>
<evidence type="ECO:0000256" key="8">
    <source>
        <dbReference type="ARBA" id="ARBA00022842"/>
    </source>
</evidence>
<keyword evidence="5" id="KW-0479">Metal-binding</keyword>
<comment type="caution">
    <text evidence="10">The sequence shown here is derived from an EMBL/GenBank/DDBJ whole genome shotgun (WGS) entry which is preliminary data.</text>
</comment>
<keyword evidence="7" id="KW-0067">ATP-binding</keyword>
<evidence type="ECO:0000256" key="6">
    <source>
        <dbReference type="ARBA" id="ARBA00022741"/>
    </source>
</evidence>
<keyword evidence="11" id="KW-1185">Reference proteome</keyword>
<evidence type="ECO:0000256" key="3">
    <source>
        <dbReference type="ARBA" id="ARBA00022679"/>
    </source>
</evidence>
<evidence type="ECO:0000313" key="11">
    <source>
        <dbReference type="Proteomes" id="UP000290809"/>
    </source>
</evidence>
<accession>A0A430QCC8</accession>
<dbReference type="GO" id="GO:0016779">
    <property type="term" value="F:nucleotidyltransferase activity"/>
    <property type="evidence" value="ECO:0007669"/>
    <property type="project" value="UniProtKB-KW"/>
</dbReference>
<dbReference type="Pfam" id="PF02696">
    <property type="entry name" value="SelO"/>
    <property type="match status" value="2"/>
</dbReference>
<sequence length="685" mass="78830">MHHTTYRARSQFRNTRLLFHVYTQKKLVEQCFNITYLGLFSNTVIKETHMLFNTCSLSERSSWSKHCPQFDNIQLKYLPIDNGSNSIRTVPNACFTRVSPTRIDNPRVVLFSPDALSLLNIRHEVNHLDEQKCIEKTGETNHLVEYLSGNKLWPGSDPTAHCYCGYQFGSFAGQLGDGAAMYSLELFVSSSSLGEVINKQGERWELQLKGSGLTPFSRQGDGRKVLRSSLREFLCSEVRLDYRNIYTTIYQNIVYFHVGNDTIYTAMYYLGIPTTRAASIITSDTLVERDMFYTGDNITEKASITSRVAKTFIRFGSFEISKSPDPITGRFGPSVGNLTIWIKSLFYPCFLCIACCLKHSSIKIWSEYSNDIINCYVEFFKEVVKRTANLVALWQTVGFCHGVLNTDNMSIIGLTIDYGPFGFIDQFTWDHISNTSDPNGRYSYAQQPSVCAWNLARLAECLIQALIDQQKCSSDKTTNKECIFVDNLTKKFTNLGLLYAKDEIDTELTQHLFDTMEMTGADFTNTFLALEDTLSQVVYQNNADLLKPDLIVKECCSLSQLQETFQPINMELHHQLSAKFTGIRENIIDQLEETKILKSKEKEKLYKELEHMTEQEYQERNKRLWSMWLQAYKVRLEIDFEGNHDNAKTQFSERLNLMQSSFHLVSRIKYRPPDWSRKLRVSCSS</sequence>
<evidence type="ECO:0000256" key="5">
    <source>
        <dbReference type="ARBA" id="ARBA00022723"/>
    </source>
</evidence>
<reference evidence="10 11" key="1">
    <citation type="journal article" date="2019" name="PLoS Pathog.">
        <title>Genome sequence of the bovine parasite Schistosoma bovis Tanzania.</title>
        <authorList>
            <person name="Oey H."/>
            <person name="Zakrzewski M."/>
            <person name="Gobert G."/>
            <person name="Gravermann K."/>
            <person name="Stoye J."/>
            <person name="Jones M."/>
            <person name="Mcmanus D."/>
            <person name="Krause L."/>
        </authorList>
    </citation>
    <scope>NUCLEOTIDE SEQUENCE [LARGE SCALE GENOMIC DNA]</scope>
    <source>
        <strain evidence="10 11">TAN1997</strain>
    </source>
</reference>
<dbReference type="Proteomes" id="UP000290809">
    <property type="component" value="Unassembled WGS sequence"/>
</dbReference>
<comment type="cofactor">
    <cofactor evidence="1">
        <name>Mg(2+)</name>
        <dbReference type="ChEBI" id="CHEBI:18420"/>
    </cofactor>
</comment>
<dbReference type="PANTHER" id="PTHR12153:SF15">
    <property type="entry name" value="PROTEIN ADENYLYLTRANSFERASE SELO, MITOCHONDRIAL"/>
    <property type="match status" value="1"/>
</dbReference>
<dbReference type="InterPro" id="IPR003846">
    <property type="entry name" value="SelO"/>
</dbReference>
<evidence type="ECO:0000256" key="4">
    <source>
        <dbReference type="ARBA" id="ARBA00022695"/>
    </source>
</evidence>
<dbReference type="GO" id="GO:0046872">
    <property type="term" value="F:metal ion binding"/>
    <property type="evidence" value="ECO:0007669"/>
    <property type="project" value="UniProtKB-KW"/>
</dbReference>
<dbReference type="EMBL" id="QMKO01001990">
    <property type="protein sequence ID" value="RTG85359.1"/>
    <property type="molecule type" value="Genomic_DNA"/>
</dbReference>
<dbReference type="PANTHER" id="PTHR12153">
    <property type="entry name" value="SELENOPROTEIN O"/>
    <property type="match status" value="1"/>
</dbReference>
<keyword evidence="4" id="KW-0548">Nucleotidyltransferase</keyword>
<dbReference type="STRING" id="6184.A0A430QCC8"/>